<dbReference type="RefSeq" id="WP_162345966.1">
    <property type="nucleotide sequence ID" value="NZ_JAAEAA010000009.1"/>
</dbReference>
<protein>
    <recommendedName>
        <fullName evidence="4">NlpE-like protein</fullName>
    </recommendedName>
</protein>
<dbReference type="AlphaFoldDB" id="A0A6B2H7I5"/>
<reference evidence="2 3" key="1">
    <citation type="submission" date="2020-01" db="EMBL/GenBank/DDBJ databases">
        <authorList>
            <person name="Kim M.K."/>
        </authorList>
    </citation>
    <scope>NUCLEOTIDE SEQUENCE [LARGE SCALE GENOMIC DNA]</scope>
    <source>
        <strain evidence="2 3">BT213</strain>
    </source>
</reference>
<evidence type="ECO:0008006" key="4">
    <source>
        <dbReference type="Google" id="ProtNLM"/>
    </source>
</evidence>
<accession>A0A6B2H7I5</accession>
<comment type="caution">
    <text evidence="2">The sequence shown here is derived from an EMBL/GenBank/DDBJ whole genome shotgun (WGS) entry which is preliminary data.</text>
</comment>
<dbReference type="Pfam" id="PF04170">
    <property type="entry name" value="NlpE"/>
    <property type="match status" value="1"/>
</dbReference>
<dbReference type="Gene3D" id="2.40.128.640">
    <property type="match status" value="1"/>
</dbReference>
<dbReference type="EMBL" id="JAAEAA010000009">
    <property type="protein sequence ID" value="NDK55900.1"/>
    <property type="molecule type" value="Genomic_DNA"/>
</dbReference>
<proteinExistence type="predicted"/>
<keyword evidence="3" id="KW-1185">Reference proteome</keyword>
<sequence length="261" mass="28842">MRSRFWAFLVLVAIVSGCTTSELSTEPVDVAAGESRLPGSVVGVWRGVIPCADCPGINYSLGLNDDNTFEEIMIYQERDVDPYTRTGTWQIANGILQLHGNDSTSTQFDMSIGGELHMLDQEGKRINSNLADKYKLRKDTDLTEDNPELWNEKRRLGVDFIATGNEPGWALEIDQEKGMYFKTLPSETIALQTAMPEVANNGKIITYKATSETGDLIVELTAQPCEDTMSGKISTHTVRVKAKGIEFNGCGMFLSDKSDEK</sequence>
<dbReference type="Proteomes" id="UP000478546">
    <property type="component" value="Unassembled WGS sequence"/>
</dbReference>
<evidence type="ECO:0000313" key="2">
    <source>
        <dbReference type="EMBL" id="NDK55900.1"/>
    </source>
</evidence>
<evidence type="ECO:0000313" key="3">
    <source>
        <dbReference type="Proteomes" id="UP000478546"/>
    </source>
</evidence>
<feature type="chain" id="PRO_5025642103" description="NlpE-like protein" evidence="1">
    <location>
        <begin position="22"/>
        <end position="261"/>
    </location>
</feature>
<keyword evidence="1" id="KW-0732">Signal</keyword>
<dbReference type="InterPro" id="IPR007298">
    <property type="entry name" value="Cu-R_lipoprotein_NlpE"/>
</dbReference>
<evidence type="ECO:0000256" key="1">
    <source>
        <dbReference type="SAM" id="SignalP"/>
    </source>
</evidence>
<dbReference type="PROSITE" id="PS51257">
    <property type="entry name" value="PROKAR_LIPOPROTEIN"/>
    <property type="match status" value="1"/>
</dbReference>
<gene>
    <name evidence="2" type="ORF">GWO68_08225</name>
</gene>
<organism evidence="2 3">
    <name type="scientific">Pontibacter fetidus</name>
    <dbReference type="NCBI Taxonomy" id="2700082"/>
    <lineage>
        <taxon>Bacteria</taxon>
        <taxon>Pseudomonadati</taxon>
        <taxon>Bacteroidota</taxon>
        <taxon>Cytophagia</taxon>
        <taxon>Cytophagales</taxon>
        <taxon>Hymenobacteraceae</taxon>
        <taxon>Pontibacter</taxon>
    </lineage>
</organism>
<feature type="signal peptide" evidence="1">
    <location>
        <begin position="1"/>
        <end position="21"/>
    </location>
</feature>
<name>A0A6B2H7I5_9BACT</name>